<dbReference type="HOGENOM" id="CLU_009665_19_1_1"/>
<dbReference type="PANTHER" id="PTHR13789">
    <property type="entry name" value="MONOOXYGENASE"/>
    <property type="match status" value="1"/>
</dbReference>
<keyword evidence="4" id="KW-0560">Oxidoreductase</keyword>
<evidence type="ECO:0000256" key="1">
    <source>
        <dbReference type="ARBA" id="ARBA00007992"/>
    </source>
</evidence>
<evidence type="ECO:0000256" key="5">
    <source>
        <dbReference type="ARBA" id="ARBA00023033"/>
    </source>
</evidence>
<dbReference type="EMBL" id="KI968874">
    <property type="protein sequence ID" value="EUN20947.1"/>
    <property type="molecule type" value="Genomic_DNA"/>
</dbReference>
<evidence type="ECO:0000259" key="7">
    <source>
        <dbReference type="Pfam" id="PF01494"/>
    </source>
</evidence>
<accession>W7EA45</accession>
<keyword evidence="3" id="KW-0274">FAD</keyword>
<dbReference type="SUPFAM" id="SSF51905">
    <property type="entry name" value="FAD/NAD(P)-binding domain"/>
    <property type="match status" value="1"/>
</dbReference>
<dbReference type="Gene3D" id="3.50.50.60">
    <property type="entry name" value="FAD/NAD(P)-binding domain"/>
    <property type="match status" value="2"/>
</dbReference>
<dbReference type="OrthoDB" id="16820at2759"/>
<evidence type="ECO:0000256" key="4">
    <source>
        <dbReference type="ARBA" id="ARBA00023002"/>
    </source>
</evidence>
<dbReference type="GeneID" id="26254871"/>
<sequence>MTVPQPKTAASTMQRKPPTGISVLVVGSGLGGLTFIIEAYRQGHDVQIIEKRPKLEDFGEAMIIQAPIHKDFKAWPGFLEKVLRHTVQPSEIHVFQHNGKSLGNFPLGTPELPSLAVNRLGMHIELAQYAKDLGIETQYSTHAAEYMETDDAGVVVLSDGRKLTADVVVAADGVGSRSWKLILDKFEKPDIGHAKEDWWWTTSADDALPFVETWSPFVKEIIKFTPGNSCIDWQLMWRNPQPKWVSPKGRVVQIGDSAHTFLPSSASGASMAMEDGFSLAACLQMAGKQEIPLANRVHNKLRFERVACAQKMGFKNRQKFHTSDSASTEENLESIGNFTGQWLLRHDPVGYAYDNFQACADHLLWGTEFKNTNLVPGHTFKQWTVTEFLEAQEQGRVIEEYGDWS</sequence>
<keyword evidence="6" id="KW-1133">Transmembrane helix</keyword>
<name>W7EA45_BIPV3</name>
<dbReference type="GO" id="GO:0004497">
    <property type="term" value="F:monooxygenase activity"/>
    <property type="evidence" value="ECO:0007669"/>
    <property type="project" value="UniProtKB-KW"/>
</dbReference>
<dbReference type="RefSeq" id="XP_014550521.1">
    <property type="nucleotide sequence ID" value="XM_014695035.1"/>
</dbReference>
<feature type="transmembrane region" description="Helical" evidence="6">
    <location>
        <begin position="21"/>
        <end position="40"/>
    </location>
</feature>
<dbReference type="InterPro" id="IPR002938">
    <property type="entry name" value="FAD-bd"/>
</dbReference>
<keyword evidence="5" id="KW-0503">Monooxygenase</keyword>
<dbReference type="AlphaFoldDB" id="W7EA45"/>
<protein>
    <recommendedName>
        <fullName evidence="7">FAD-binding domain-containing protein</fullName>
    </recommendedName>
</protein>
<evidence type="ECO:0000313" key="9">
    <source>
        <dbReference type="Proteomes" id="UP000054337"/>
    </source>
</evidence>
<gene>
    <name evidence="8" type="ORF">COCVIDRAFT_31759</name>
</gene>
<keyword evidence="9" id="KW-1185">Reference proteome</keyword>
<dbReference type="InterPro" id="IPR036188">
    <property type="entry name" value="FAD/NAD-bd_sf"/>
</dbReference>
<evidence type="ECO:0000256" key="3">
    <source>
        <dbReference type="ARBA" id="ARBA00022827"/>
    </source>
</evidence>
<keyword evidence="6" id="KW-0812">Transmembrane</keyword>
<keyword evidence="2" id="KW-0285">Flavoprotein</keyword>
<evidence type="ECO:0000256" key="2">
    <source>
        <dbReference type="ARBA" id="ARBA00022630"/>
    </source>
</evidence>
<dbReference type="Proteomes" id="UP000054337">
    <property type="component" value="Unassembled WGS sequence"/>
</dbReference>
<comment type="similarity">
    <text evidence="1">Belongs to the paxM FAD-dependent monooxygenase family.</text>
</comment>
<proteinExistence type="inferred from homology"/>
<reference evidence="8 9" key="1">
    <citation type="journal article" date="2013" name="PLoS Genet.">
        <title>Comparative genome structure, secondary metabolite, and effector coding capacity across Cochliobolus pathogens.</title>
        <authorList>
            <person name="Condon B.J."/>
            <person name="Leng Y."/>
            <person name="Wu D."/>
            <person name="Bushley K.E."/>
            <person name="Ohm R.A."/>
            <person name="Otillar R."/>
            <person name="Martin J."/>
            <person name="Schackwitz W."/>
            <person name="Grimwood J."/>
            <person name="MohdZainudin N."/>
            <person name="Xue C."/>
            <person name="Wang R."/>
            <person name="Manning V.A."/>
            <person name="Dhillon B."/>
            <person name="Tu Z.J."/>
            <person name="Steffenson B.J."/>
            <person name="Salamov A."/>
            <person name="Sun H."/>
            <person name="Lowry S."/>
            <person name="LaButti K."/>
            <person name="Han J."/>
            <person name="Copeland A."/>
            <person name="Lindquist E."/>
            <person name="Barry K."/>
            <person name="Schmutz J."/>
            <person name="Baker S.E."/>
            <person name="Ciuffetti L.M."/>
            <person name="Grigoriev I.V."/>
            <person name="Zhong S."/>
            <person name="Turgeon B.G."/>
        </authorList>
    </citation>
    <scope>NUCLEOTIDE SEQUENCE [LARGE SCALE GENOMIC DNA]</scope>
    <source>
        <strain evidence="8 9">FI3</strain>
    </source>
</reference>
<evidence type="ECO:0000256" key="6">
    <source>
        <dbReference type="SAM" id="Phobius"/>
    </source>
</evidence>
<feature type="domain" description="FAD-binding" evidence="7">
    <location>
        <begin position="22"/>
        <end position="187"/>
    </location>
</feature>
<keyword evidence="6" id="KW-0472">Membrane</keyword>
<dbReference type="InterPro" id="IPR050493">
    <property type="entry name" value="FAD-dep_Monooxygenase_BioMet"/>
</dbReference>
<organism evidence="8 9">
    <name type="scientific">Bipolaris victoriae (strain FI3)</name>
    <name type="common">Victoria blight of oats agent</name>
    <name type="synonym">Cochliobolus victoriae</name>
    <dbReference type="NCBI Taxonomy" id="930091"/>
    <lineage>
        <taxon>Eukaryota</taxon>
        <taxon>Fungi</taxon>
        <taxon>Dikarya</taxon>
        <taxon>Ascomycota</taxon>
        <taxon>Pezizomycotina</taxon>
        <taxon>Dothideomycetes</taxon>
        <taxon>Pleosporomycetidae</taxon>
        <taxon>Pleosporales</taxon>
        <taxon>Pleosporineae</taxon>
        <taxon>Pleosporaceae</taxon>
        <taxon>Bipolaris</taxon>
    </lineage>
</organism>
<evidence type="ECO:0000313" key="8">
    <source>
        <dbReference type="EMBL" id="EUN20947.1"/>
    </source>
</evidence>
<dbReference type="PANTHER" id="PTHR13789:SF236">
    <property type="entry name" value="MONOOXYGENASE, PUTATIVE (AFU_ORTHOLOGUE AFUA_6G12060)-RELATED"/>
    <property type="match status" value="1"/>
</dbReference>
<dbReference type="GO" id="GO:0071949">
    <property type="term" value="F:FAD binding"/>
    <property type="evidence" value="ECO:0007669"/>
    <property type="project" value="InterPro"/>
</dbReference>
<dbReference type="Pfam" id="PF01494">
    <property type="entry name" value="FAD_binding_3"/>
    <property type="match status" value="1"/>
</dbReference>